<feature type="compositionally biased region" description="Polar residues" evidence="1">
    <location>
        <begin position="28"/>
        <end position="47"/>
    </location>
</feature>
<dbReference type="InterPro" id="IPR000073">
    <property type="entry name" value="AB_hydrolase_1"/>
</dbReference>
<feature type="compositionally biased region" description="Low complexity" evidence="1">
    <location>
        <begin position="616"/>
        <end position="625"/>
    </location>
</feature>
<feature type="region of interest" description="Disordered" evidence="1">
    <location>
        <begin position="559"/>
        <end position="631"/>
    </location>
</feature>
<feature type="domain" description="AB hydrolase-1" evidence="2">
    <location>
        <begin position="406"/>
        <end position="507"/>
    </location>
</feature>
<dbReference type="Proteomes" id="UP000267821">
    <property type="component" value="Unassembled WGS sequence"/>
</dbReference>
<keyword evidence="3" id="KW-0378">Hydrolase</keyword>
<dbReference type="Gene3D" id="3.40.50.1820">
    <property type="entry name" value="alpha/beta hydrolase"/>
    <property type="match status" value="1"/>
</dbReference>
<gene>
    <name evidence="3" type="ORF">L211DRAFT_472869</name>
</gene>
<dbReference type="EMBL" id="ML121530">
    <property type="protein sequence ID" value="RPB27900.1"/>
    <property type="molecule type" value="Genomic_DNA"/>
</dbReference>
<dbReference type="Pfam" id="PF00561">
    <property type="entry name" value="Abhydrolase_1"/>
    <property type="match status" value="1"/>
</dbReference>
<accession>A0A3N4LYM3</accession>
<evidence type="ECO:0000256" key="1">
    <source>
        <dbReference type="SAM" id="MobiDB-lite"/>
    </source>
</evidence>
<dbReference type="SUPFAM" id="SSF53474">
    <property type="entry name" value="alpha/beta-Hydrolases"/>
    <property type="match status" value="1"/>
</dbReference>
<dbReference type="PANTHER" id="PTHR43433">
    <property type="entry name" value="HYDROLASE, ALPHA/BETA FOLD FAMILY PROTEIN"/>
    <property type="match status" value="1"/>
</dbReference>
<dbReference type="GO" id="GO:0016787">
    <property type="term" value="F:hydrolase activity"/>
    <property type="evidence" value="ECO:0007669"/>
    <property type="project" value="UniProtKB-KW"/>
</dbReference>
<evidence type="ECO:0000313" key="4">
    <source>
        <dbReference type="Proteomes" id="UP000267821"/>
    </source>
</evidence>
<dbReference type="STRING" id="1051890.A0A3N4LYM3"/>
<feature type="compositionally biased region" description="Low complexity" evidence="1">
    <location>
        <begin position="559"/>
        <end position="569"/>
    </location>
</feature>
<dbReference type="AlphaFoldDB" id="A0A3N4LYM3"/>
<feature type="compositionally biased region" description="Polar residues" evidence="1">
    <location>
        <begin position="324"/>
        <end position="338"/>
    </location>
</feature>
<dbReference type="OrthoDB" id="435520at2759"/>
<feature type="compositionally biased region" description="Polar residues" evidence="1">
    <location>
        <begin position="169"/>
        <end position="182"/>
    </location>
</feature>
<proteinExistence type="predicted"/>
<feature type="region of interest" description="Disordered" evidence="1">
    <location>
        <begin position="158"/>
        <end position="186"/>
    </location>
</feature>
<dbReference type="InParanoid" id="A0A3N4LYM3"/>
<dbReference type="PANTHER" id="PTHR43433:SF10">
    <property type="entry name" value="AB HYDROLASE-1 DOMAIN-CONTAINING PROTEIN"/>
    <property type="match status" value="1"/>
</dbReference>
<protein>
    <submittedName>
        <fullName evidence="3">Alpha/beta-hydrolase</fullName>
    </submittedName>
</protein>
<feature type="compositionally biased region" description="Basic and acidic residues" evidence="1">
    <location>
        <begin position="577"/>
        <end position="590"/>
    </location>
</feature>
<dbReference type="InterPro" id="IPR029058">
    <property type="entry name" value="AB_hydrolase_fold"/>
</dbReference>
<evidence type="ECO:0000313" key="3">
    <source>
        <dbReference type="EMBL" id="RPB27900.1"/>
    </source>
</evidence>
<feature type="region of interest" description="Disordered" evidence="1">
    <location>
        <begin position="1"/>
        <end position="47"/>
    </location>
</feature>
<sequence>MTSSPSAAPVHQTHARRPSYGERRRTTTLHSQASGHIPRSNNAAMSTASPEMINSLVESLSKIAGPPSTNLYGTPPSTAHAKKHIQTMFPSAGGMIRNLDFDYFNDEAALAPVVRTAKPPSGFSPLTNGGEENKRMSYHSSVDIPSYVRNYMNRVDREEVASRGKTGYEPTTSRRASWSSSKKGGRLSCVSSWERMKKGSAPSVKSLDGSLKERELRMTSAGILHTSEMVSDGGGRYSLMEEPIFIPGRHIPTRTSSYGKSAPRVVSYPAAVVTTVPPLQQVMPLDLMIDNRDDAAPPPGFPIRKYSHAKKDSKDKQNLKRRSSPPTLFSSNRDSIQSPPVAKKGHSSHPVAAASPHWDGRPSSADSIDDAVEAYLCSPRLSQKLRMPNGRVISFSEVGDPKGYAVFCCVGMGLTRYITAFYDELALSLGLRLITPDRPGVGESDPIDESERTVLSWPDDVQYICQSLQITKFSLLAHSAGAIYALATALRLGNHIRGKIHLLAPWIPPSQMSAMEAQLQVTTGIKKGKVGTLPTAQRILRALPTPILRVANSSFMTATSSSLTTSLPRSRARKKREGKERERDRDRTGDEYIMTKVGENGSSERESSAGSDNENTKGNNKKGNTFSQDLSSEEAAMLRAAAEAEADRERQLTYDERLTHAIWMLSTRGANPAIDLLVCLERTRPVGFRYVDIMKDVVIHHGTKDNRVPIENVRWLGRMMRRCEVRELKSEGHGLMASAAVMGSVLEEIAGEWREWKRQFELQVASGTGRSRSDTINTLGGRSIMSGW</sequence>
<dbReference type="InterPro" id="IPR050471">
    <property type="entry name" value="AB_hydrolase"/>
</dbReference>
<feature type="region of interest" description="Disordered" evidence="1">
    <location>
        <begin position="290"/>
        <end position="365"/>
    </location>
</feature>
<name>A0A3N4LYM3_9PEZI</name>
<feature type="compositionally biased region" description="Basic and acidic residues" evidence="1">
    <location>
        <begin position="309"/>
        <end position="318"/>
    </location>
</feature>
<keyword evidence="4" id="KW-1185">Reference proteome</keyword>
<reference evidence="3 4" key="1">
    <citation type="journal article" date="2018" name="Nat. Ecol. Evol.">
        <title>Pezizomycetes genomes reveal the molecular basis of ectomycorrhizal truffle lifestyle.</title>
        <authorList>
            <person name="Murat C."/>
            <person name="Payen T."/>
            <person name="Noel B."/>
            <person name="Kuo A."/>
            <person name="Morin E."/>
            <person name="Chen J."/>
            <person name="Kohler A."/>
            <person name="Krizsan K."/>
            <person name="Balestrini R."/>
            <person name="Da Silva C."/>
            <person name="Montanini B."/>
            <person name="Hainaut M."/>
            <person name="Levati E."/>
            <person name="Barry K.W."/>
            <person name="Belfiori B."/>
            <person name="Cichocki N."/>
            <person name="Clum A."/>
            <person name="Dockter R.B."/>
            <person name="Fauchery L."/>
            <person name="Guy J."/>
            <person name="Iotti M."/>
            <person name="Le Tacon F."/>
            <person name="Lindquist E.A."/>
            <person name="Lipzen A."/>
            <person name="Malagnac F."/>
            <person name="Mello A."/>
            <person name="Molinier V."/>
            <person name="Miyauchi S."/>
            <person name="Poulain J."/>
            <person name="Riccioni C."/>
            <person name="Rubini A."/>
            <person name="Sitrit Y."/>
            <person name="Splivallo R."/>
            <person name="Traeger S."/>
            <person name="Wang M."/>
            <person name="Zifcakova L."/>
            <person name="Wipf D."/>
            <person name="Zambonelli A."/>
            <person name="Paolocci F."/>
            <person name="Nowrousian M."/>
            <person name="Ottonello S."/>
            <person name="Baldrian P."/>
            <person name="Spatafora J.W."/>
            <person name="Henrissat B."/>
            <person name="Nagy L.G."/>
            <person name="Aury J.M."/>
            <person name="Wincker P."/>
            <person name="Grigoriev I.V."/>
            <person name="Bonfante P."/>
            <person name="Martin F.M."/>
        </authorList>
    </citation>
    <scope>NUCLEOTIDE SEQUENCE [LARGE SCALE GENOMIC DNA]</scope>
    <source>
        <strain evidence="3 4">ATCC MYA-4762</strain>
    </source>
</reference>
<evidence type="ECO:0000259" key="2">
    <source>
        <dbReference type="Pfam" id="PF00561"/>
    </source>
</evidence>
<organism evidence="3 4">
    <name type="scientific">Terfezia boudieri ATCC MYA-4762</name>
    <dbReference type="NCBI Taxonomy" id="1051890"/>
    <lineage>
        <taxon>Eukaryota</taxon>
        <taxon>Fungi</taxon>
        <taxon>Dikarya</taxon>
        <taxon>Ascomycota</taxon>
        <taxon>Pezizomycotina</taxon>
        <taxon>Pezizomycetes</taxon>
        <taxon>Pezizales</taxon>
        <taxon>Pezizaceae</taxon>
        <taxon>Terfezia</taxon>
    </lineage>
</organism>